<dbReference type="PANTHER" id="PTHR46825">
    <property type="entry name" value="D-ALANYL-D-ALANINE-CARBOXYPEPTIDASE/ENDOPEPTIDASE AMPH"/>
    <property type="match status" value="1"/>
</dbReference>
<dbReference type="PANTHER" id="PTHR46825:SF9">
    <property type="entry name" value="BETA-LACTAMASE-RELATED DOMAIN-CONTAINING PROTEIN"/>
    <property type="match status" value="1"/>
</dbReference>
<dbReference type="Proteomes" id="UP000430634">
    <property type="component" value="Unassembled WGS sequence"/>
</dbReference>
<keyword evidence="6" id="KW-1185">Reference proteome</keyword>
<feature type="transmembrane region" description="Helical" evidence="1">
    <location>
        <begin position="583"/>
        <end position="606"/>
    </location>
</feature>
<dbReference type="Pfam" id="PF00144">
    <property type="entry name" value="Beta-lactamase"/>
    <property type="match status" value="1"/>
</dbReference>
<dbReference type="OrthoDB" id="9799367at2"/>
<feature type="domain" description="Beta-lactamase-related" evidence="2">
    <location>
        <begin position="47"/>
        <end position="361"/>
    </location>
</feature>
<gene>
    <name evidence="3" type="ORF">GCM10011572_22020</name>
    <name evidence="4" type="ORF">GM672_26465</name>
</gene>
<reference evidence="4 5" key="3">
    <citation type="submission" date="2019-11" db="EMBL/GenBank/DDBJ databases">
        <title>Type strains purchased from KCTC, JCM and DSMZ.</title>
        <authorList>
            <person name="Lu H."/>
        </authorList>
    </citation>
    <scope>NUCLEOTIDE SEQUENCE [LARGE SCALE GENOMIC DNA]</scope>
    <source>
        <strain evidence="4 5">KCTC 52429</strain>
    </source>
</reference>
<proteinExistence type="predicted"/>
<dbReference type="AlphaFoldDB" id="A0A6I3T4A7"/>
<accession>A0A6I3T4A7</accession>
<keyword evidence="4" id="KW-0378">Hydrolase</keyword>
<evidence type="ECO:0000256" key="1">
    <source>
        <dbReference type="SAM" id="Phobius"/>
    </source>
</evidence>
<dbReference type="SUPFAM" id="SSF56601">
    <property type="entry name" value="beta-lactamase/transpeptidase-like"/>
    <property type="match status" value="1"/>
</dbReference>
<dbReference type="Gene3D" id="3.40.710.10">
    <property type="entry name" value="DD-peptidase/beta-lactamase superfamily"/>
    <property type="match status" value="1"/>
</dbReference>
<dbReference type="GO" id="GO:0016787">
    <property type="term" value="F:hydrolase activity"/>
    <property type="evidence" value="ECO:0007669"/>
    <property type="project" value="UniProtKB-KW"/>
</dbReference>
<protein>
    <submittedName>
        <fullName evidence="4">Serine hydrolase</fullName>
    </submittedName>
</protein>
<name>A0A6I3T4A7_9BURK</name>
<reference evidence="3" key="4">
    <citation type="submission" date="2024-05" db="EMBL/GenBank/DDBJ databases">
        <authorList>
            <person name="Sun Q."/>
            <person name="Zhou Y."/>
        </authorList>
    </citation>
    <scope>NUCLEOTIDE SEQUENCE</scope>
    <source>
        <strain evidence="3">CGMCC 1.15931</strain>
    </source>
</reference>
<dbReference type="InterPro" id="IPR001466">
    <property type="entry name" value="Beta-lactam-related"/>
</dbReference>
<dbReference type="InterPro" id="IPR050491">
    <property type="entry name" value="AmpC-like"/>
</dbReference>
<dbReference type="EMBL" id="BMKG01000008">
    <property type="protein sequence ID" value="GGB99674.1"/>
    <property type="molecule type" value="Genomic_DNA"/>
</dbReference>
<dbReference type="EMBL" id="WNKZ01000148">
    <property type="protein sequence ID" value="MTV56274.1"/>
    <property type="molecule type" value="Genomic_DNA"/>
</dbReference>
<dbReference type="InterPro" id="IPR012338">
    <property type="entry name" value="Beta-lactam/transpept-like"/>
</dbReference>
<evidence type="ECO:0000313" key="6">
    <source>
        <dbReference type="Proteomes" id="UP000622638"/>
    </source>
</evidence>
<evidence type="ECO:0000313" key="5">
    <source>
        <dbReference type="Proteomes" id="UP000430634"/>
    </source>
</evidence>
<dbReference type="Proteomes" id="UP000622638">
    <property type="component" value="Unassembled WGS sequence"/>
</dbReference>
<reference evidence="6" key="2">
    <citation type="journal article" date="2019" name="Int. J. Syst. Evol. Microbiol.">
        <title>The Global Catalogue of Microorganisms (GCM) 10K type strain sequencing project: providing services to taxonomists for standard genome sequencing and annotation.</title>
        <authorList>
            <consortium name="The Broad Institute Genomics Platform"/>
            <consortium name="The Broad Institute Genome Sequencing Center for Infectious Disease"/>
            <person name="Wu L."/>
            <person name="Ma J."/>
        </authorList>
    </citation>
    <scope>NUCLEOTIDE SEQUENCE [LARGE SCALE GENOMIC DNA]</scope>
    <source>
        <strain evidence="6">CGMCC 1.15931</strain>
    </source>
</reference>
<reference evidence="3" key="1">
    <citation type="journal article" date="2014" name="Int. J. Syst. Evol. Microbiol.">
        <title>Complete genome of a new Firmicutes species belonging to the dominant human colonic microbiota ('Ruminococcus bicirculans') reveals two chromosomes and a selective capacity to utilize plant glucans.</title>
        <authorList>
            <consortium name="NISC Comparative Sequencing Program"/>
            <person name="Wegmann U."/>
            <person name="Louis P."/>
            <person name="Goesmann A."/>
            <person name="Henrissat B."/>
            <person name="Duncan S.H."/>
            <person name="Flint H.J."/>
        </authorList>
    </citation>
    <scope>NUCLEOTIDE SEQUENCE</scope>
    <source>
        <strain evidence="3">CGMCC 1.15931</strain>
    </source>
</reference>
<organism evidence="4 5">
    <name type="scientific">Pseudoduganella buxea</name>
    <dbReference type="NCBI Taxonomy" id="1949069"/>
    <lineage>
        <taxon>Bacteria</taxon>
        <taxon>Pseudomonadati</taxon>
        <taxon>Pseudomonadota</taxon>
        <taxon>Betaproteobacteria</taxon>
        <taxon>Burkholderiales</taxon>
        <taxon>Oxalobacteraceae</taxon>
        <taxon>Telluria group</taxon>
        <taxon>Pseudoduganella</taxon>
    </lineage>
</organism>
<keyword evidence="1" id="KW-0812">Transmembrane</keyword>
<comment type="caution">
    <text evidence="4">The sequence shown here is derived from an EMBL/GenBank/DDBJ whole genome shotgun (WGS) entry which is preliminary data.</text>
</comment>
<evidence type="ECO:0000313" key="3">
    <source>
        <dbReference type="EMBL" id="GGB99674.1"/>
    </source>
</evidence>
<keyword evidence="1" id="KW-0472">Membrane</keyword>
<evidence type="ECO:0000259" key="2">
    <source>
        <dbReference type="Pfam" id="PF00144"/>
    </source>
</evidence>
<sequence>MLGLVHHCESHVKTVACLPLLLLLLLLSLAAPLRAAPSVGEAISALLVEEKLDGAVWATLEGEGAAGVSHAGRRTPMRADSRVHVGSIAKTVLAAGVLRLVSQGRLDLDTPVAPLLPALDFDNPWQAHDPVRVRHLLDHTAGLDDARLWHIFSGKADPDAPLAAAFPAGRGVLRVRTRPGARTSYSNMSYTLLGMVIEATVGQRYERYLDRALLAPLGMRDSTFTFVSQARDPRLAMGHFEGGVAHAAMPSYLRPAGQFTTTAGDMVRFARFLMGDGTLAGQSFIAPALLRRMGQGAGQEAARAGLQLGYGLGLRTVDRHGAVARCHGGNGIGFRAMLCLFPVPRQAFFIAINTDSETADYQRFDALLTRALVPAVASPVPPPAPVPRFESGPWLGFYLPAPNRFDTMRLVDSAFGFVRLHGNGGNLVFTPFQRAAIELVHEGGGLFRPRGKLLASHALLTSSDGRRIVTNGTQSYAQVPLPCLVLLWSSLAAGALGLVTIALLAGVRVARRRFAVADPLALPLAGMLALLLPLPFFYAQSLVRLGDLTVASALLAVVTALLPVAMAVGLARSLRRKASMDAAASLAVLQACVVLATGGLLPLQLWR</sequence>
<feature type="transmembrane region" description="Helical" evidence="1">
    <location>
        <begin position="485"/>
        <end position="507"/>
    </location>
</feature>
<keyword evidence="1" id="KW-1133">Transmembrane helix</keyword>
<feature type="transmembrane region" description="Helical" evidence="1">
    <location>
        <begin position="550"/>
        <end position="571"/>
    </location>
</feature>
<feature type="transmembrane region" description="Helical" evidence="1">
    <location>
        <begin position="519"/>
        <end position="538"/>
    </location>
</feature>
<evidence type="ECO:0000313" key="4">
    <source>
        <dbReference type="EMBL" id="MTV56274.1"/>
    </source>
</evidence>